<dbReference type="Proteomes" id="UP000245056">
    <property type="component" value="Unassembled WGS sequence"/>
</dbReference>
<evidence type="ECO:0000256" key="11">
    <source>
        <dbReference type="ARBA" id="ARBA00031693"/>
    </source>
</evidence>
<dbReference type="InterPro" id="IPR002912">
    <property type="entry name" value="ACT_dom"/>
</dbReference>
<dbReference type="InterPro" id="IPR050582">
    <property type="entry name" value="HAD-like_SerB"/>
</dbReference>
<keyword evidence="6" id="KW-0028">Amino-acid biosynthesis</keyword>
<dbReference type="NCBIfam" id="TIGR00338">
    <property type="entry name" value="serB"/>
    <property type="match status" value="1"/>
</dbReference>
<protein>
    <recommendedName>
        <fullName evidence="5">Phosphoserine phosphatase</fullName>
        <ecNumber evidence="4">3.1.3.3</ecNumber>
    </recommendedName>
    <alternativeName>
        <fullName evidence="11">O-phosphoserine phosphohydrolase</fullName>
    </alternativeName>
</protein>
<evidence type="ECO:0000256" key="7">
    <source>
        <dbReference type="ARBA" id="ARBA00022723"/>
    </source>
</evidence>
<dbReference type="Pfam" id="PF13740">
    <property type="entry name" value="ACT_6"/>
    <property type="match status" value="1"/>
</dbReference>
<comment type="catalytic activity">
    <reaction evidence="13">
        <text>O-phospho-D-serine + H2O = D-serine + phosphate</text>
        <dbReference type="Rhea" id="RHEA:24873"/>
        <dbReference type="ChEBI" id="CHEBI:15377"/>
        <dbReference type="ChEBI" id="CHEBI:35247"/>
        <dbReference type="ChEBI" id="CHEBI:43474"/>
        <dbReference type="ChEBI" id="CHEBI:58680"/>
        <dbReference type="EC" id="3.1.3.3"/>
    </reaction>
</comment>
<dbReference type="SFLD" id="SFLDF00029">
    <property type="entry name" value="phosphoserine_phosphatase"/>
    <property type="match status" value="1"/>
</dbReference>
<keyword evidence="9" id="KW-0460">Magnesium</keyword>
<sequence length="404" mass="43750">MREIVLINITGVDRPGLTAAITGVLAQGGVNILDIGQAVIHDTLSFGILVEIPDTEQGKSVLKDILFKGYELDQQVRFTPVSEEDYQQWVGNQGKKRHIVTLLTRKVTAGQLQAVSSITAKYGLNIDHIDRLSGRMPLDTPADKGKGCIEFSVRGEAADAQALRAEFLSVAQELNVDIAFQEDSLFRRNRRLAVFDMDSTLIEAEVIDELAKAAGVGEQVSAITERAMAGELDFRASFKERLALLKGLDVSVLDSIGASLRLTEGAETLFAELKRLGYKTAILSGGFTYFAKQLQAKLGIDYVFANELEVLDGKVTGVAVEPIVDAQRKADLLKELAHKEGLRLEQTIAVGDGANDLPMLAIAGLGVAFRAKPLVKQSAKQAISTLGLDGVLYLLGFRDRDGQL</sequence>
<evidence type="ECO:0000256" key="8">
    <source>
        <dbReference type="ARBA" id="ARBA00022801"/>
    </source>
</evidence>
<dbReference type="UniPathway" id="UPA00135">
    <property type="reaction ID" value="UER00198"/>
</dbReference>
<keyword evidence="7" id="KW-0479">Metal-binding</keyword>
<dbReference type="SFLD" id="SFLDG01136">
    <property type="entry name" value="C1.6:_Phosphoserine_Phosphatas"/>
    <property type="match status" value="1"/>
</dbReference>
<feature type="active site" description="Nucleophile" evidence="14">
    <location>
        <position position="196"/>
    </location>
</feature>
<proteinExistence type="inferred from homology"/>
<dbReference type="Gene3D" id="3.40.50.1000">
    <property type="entry name" value="HAD superfamily/HAD-like"/>
    <property type="match status" value="1"/>
</dbReference>
<evidence type="ECO:0000256" key="2">
    <source>
        <dbReference type="ARBA" id="ARBA00005135"/>
    </source>
</evidence>
<comment type="similarity">
    <text evidence="3">Belongs to the HAD-like hydrolase superfamily. SerB family.</text>
</comment>
<organism evidence="16 17">
    <name type="scientific">Pseudomonas prosekii</name>
    <dbReference type="NCBI Taxonomy" id="1148509"/>
    <lineage>
        <taxon>Bacteria</taxon>
        <taxon>Pseudomonadati</taxon>
        <taxon>Pseudomonadota</taxon>
        <taxon>Gammaproteobacteria</taxon>
        <taxon>Pseudomonadales</taxon>
        <taxon>Pseudomonadaceae</taxon>
        <taxon>Pseudomonas</taxon>
    </lineage>
</organism>
<dbReference type="Gene3D" id="1.10.150.210">
    <property type="entry name" value="Phosphoserine phosphatase, domain 2"/>
    <property type="match status" value="1"/>
</dbReference>
<dbReference type="InterPro" id="IPR036412">
    <property type="entry name" value="HAD-like_sf"/>
</dbReference>
<evidence type="ECO:0000256" key="5">
    <source>
        <dbReference type="ARBA" id="ARBA00015196"/>
    </source>
</evidence>
<dbReference type="EC" id="3.1.3.3" evidence="4"/>
<comment type="catalytic activity">
    <reaction evidence="12">
        <text>O-phospho-L-serine + H2O = L-serine + phosphate</text>
        <dbReference type="Rhea" id="RHEA:21208"/>
        <dbReference type="ChEBI" id="CHEBI:15377"/>
        <dbReference type="ChEBI" id="CHEBI:33384"/>
        <dbReference type="ChEBI" id="CHEBI:43474"/>
        <dbReference type="ChEBI" id="CHEBI:57524"/>
        <dbReference type="EC" id="3.1.3.3"/>
    </reaction>
</comment>
<evidence type="ECO:0000256" key="3">
    <source>
        <dbReference type="ARBA" id="ARBA00009184"/>
    </source>
</evidence>
<dbReference type="GO" id="GO:0036424">
    <property type="term" value="F:L-phosphoserine phosphatase activity"/>
    <property type="evidence" value="ECO:0007669"/>
    <property type="project" value="InterPro"/>
</dbReference>
<dbReference type="SUPFAM" id="SSF55021">
    <property type="entry name" value="ACT-like"/>
    <property type="match status" value="2"/>
</dbReference>
<keyword evidence="10" id="KW-0718">Serine biosynthesis</keyword>
<dbReference type="InterPro" id="IPR004469">
    <property type="entry name" value="PSP"/>
</dbReference>
<evidence type="ECO:0000313" key="16">
    <source>
        <dbReference type="EMBL" id="PWE47852.1"/>
    </source>
</evidence>
<dbReference type="InterPro" id="IPR049148">
    <property type="entry name" value="PSP_ACT"/>
</dbReference>
<comment type="caution">
    <text evidence="16">The sequence shown here is derived from an EMBL/GenBank/DDBJ whole genome shotgun (WGS) entry which is preliminary data.</text>
</comment>
<dbReference type="InterPro" id="IPR023214">
    <property type="entry name" value="HAD_sf"/>
</dbReference>
<dbReference type="PANTHER" id="PTHR43344">
    <property type="entry name" value="PHOSPHOSERINE PHOSPHATASE"/>
    <property type="match status" value="1"/>
</dbReference>
<dbReference type="SFLD" id="SFLDS00003">
    <property type="entry name" value="Haloacid_Dehalogenase"/>
    <property type="match status" value="1"/>
</dbReference>
<evidence type="ECO:0000256" key="14">
    <source>
        <dbReference type="PIRSR" id="PIRSR604469-1"/>
    </source>
</evidence>
<keyword evidence="8" id="KW-0378">Hydrolase</keyword>
<dbReference type="OrthoDB" id="9792539at2"/>
<evidence type="ECO:0000256" key="6">
    <source>
        <dbReference type="ARBA" id="ARBA00022605"/>
    </source>
</evidence>
<reference evidence="16 17" key="1">
    <citation type="submission" date="2018-05" db="EMBL/GenBank/DDBJ databases">
        <title>Genome sequences of two Antarctic strains of Pseudomonas prosekii: insights into adaptation to extreme conditions.</title>
        <authorList>
            <person name="Snopkova K."/>
            <person name="Dufkova K."/>
            <person name="Cejkova D."/>
            <person name="Sedlacek I."/>
            <person name="Smajs D."/>
        </authorList>
    </citation>
    <scope>NUCLEOTIDE SEQUENCE [LARGE SCALE GENOMIC DNA]</scope>
    <source>
        <strain evidence="16 17">P2673</strain>
    </source>
</reference>
<evidence type="ECO:0000256" key="1">
    <source>
        <dbReference type="ARBA" id="ARBA00001946"/>
    </source>
</evidence>
<dbReference type="CDD" id="cd04871">
    <property type="entry name" value="ACT_PSP_2"/>
    <property type="match status" value="1"/>
</dbReference>
<evidence type="ECO:0000256" key="12">
    <source>
        <dbReference type="ARBA" id="ARBA00048138"/>
    </source>
</evidence>
<dbReference type="CDD" id="cd07500">
    <property type="entry name" value="HAD_PSP"/>
    <property type="match status" value="1"/>
</dbReference>
<comment type="cofactor">
    <cofactor evidence="1">
        <name>Mg(2+)</name>
        <dbReference type="ChEBI" id="CHEBI:18420"/>
    </cofactor>
</comment>
<evidence type="ECO:0000259" key="15">
    <source>
        <dbReference type="PROSITE" id="PS51671"/>
    </source>
</evidence>
<dbReference type="SFLD" id="SFLDG01137">
    <property type="entry name" value="C1.6.1:_Phosphoserine_Phosphat"/>
    <property type="match status" value="1"/>
</dbReference>
<dbReference type="PROSITE" id="PS51671">
    <property type="entry name" value="ACT"/>
    <property type="match status" value="1"/>
</dbReference>
<dbReference type="EMBL" id="QFAW01000001">
    <property type="protein sequence ID" value="PWE47852.1"/>
    <property type="molecule type" value="Genomic_DNA"/>
</dbReference>
<dbReference type="FunFam" id="3.40.50.1000:FF:000041">
    <property type="entry name" value="Phosphoserine phosphatase SerB"/>
    <property type="match status" value="1"/>
</dbReference>
<dbReference type="InterPro" id="IPR045865">
    <property type="entry name" value="ACT-like_dom_sf"/>
</dbReference>
<evidence type="ECO:0000256" key="9">
    <source>
        <dbReference type="ARBA" id="ARBA00022842"/>
    </source>
</evidence>
<feature type="domain" description="ACT" evidence="15">
    <location>
        <begin position="6"/>
        <end position="81"/>
    </location>
</feature>
<dbReference type="SUPFAM" id="SSF56784">
    <property type="entry name" value="HAD-like"/>
    <property type="match status" value="1"/>
</dbReference>
<evidence type="ECO:0000313" key="17">
    <source>
        <dbReference type="Proteomes" id="UP000245056"/>
    </source>
</evidence>
<dbReference type="NCBIfam" id="TIGR01488">
    <property type="entry name" value="HAD-SF-IB"/>
    <property type="match status" value="1"/>
</dbReference>
<dbReference type="Gene3D" id="3.30.70.260">
    <property type="match status" value="2"/>
</dbReference>
<dbReference type="Pfam" id="PF12710">
    <property type="entry name" value="HAD"/>
    <property type="match status" value="1"/>
</dbReference>
<dbReference type="PANTHER" id="PTHR43344:SF2">
    <property type="entry name" value="PHOSPHOSERINE PHOSPHATASE"/>
    <property type="match status" value="1"/>
</dbReference>
<feature type="active site" description="Proton donor" evidence="14">
    <location>
        <position position="198"/>
    </location>
</feature>
<dbReference type="FunFam" id="3.30.70.260:FF:000041">
    <property type="entry name" value="Phosphoserine phosphatase SerB"/>
    <property type="match status" value="1"/>
</dbReference>
<dbReference type="GO" id="GO:0005737">
    <property type="term" value="C:cytoplasm"/>
    <property type="evidence" value="ECO:0007669"/>
    <property type="project" value="TreeGrafter"/>
</dbReference>
<gene>
    <name evidence="16" type="primary">serB</name>
    <name evidence="16" type="ORF">C9I49_00215</name>
</gene>
<dbReference type="CDD" id="cd04870">
    <property type="entry name" value="ACT_PSP_1"/>
    <property type="match status" value="1"/>
</dbReference>
<dbReference type="AlphaFoldDB" id="A0A2U2DEQ0"/>
<dbReference type="FunFam" id="3.30.70.260:FF:000065">
    <property type="entry name" value="Phosphoserine phosphatase SerB"/>
    <property type="match status" value="1"/>
</dbReference>
<dbReference type="RefSeq" id="WP_101209507.1">
    <property type="nucleotide sequence ID" value="NZ_JBJGXP010000009.1"/>
</dbReference>
<dbReference type="Pfam" id="PF21086">
    <property type="entry name" value="ACT_PSP_2"/>
    <property type="match status" value="1"/>
</dbReference>
<comment type="pathway">
    <text evidence="2">Amino-acid biosynthesis; L-serine biosynthesis; L-serine from 3-phospho-D-glycerate: step 3/3.</text>
</comment>
<dbReference type="FunFam" id="1.10.150.210:FF:000001">
    <property type="entry name" value="Phosphoserine phosphatase"/>
    <property type="match status" value="1"/>
</dbReference>
<evidence type="ECO:0000256" key="4">
    <source>
        <dbReference type="ARBA" id="ARBA00012640"/>
    </source>
</evidence>
<evidence type="ECO:0000256" key="10">
    <source>
        <dbReference type="ARBA" id="ARBA00023299"/>
    </source>
</evidence>
<evidence type="ECO:0000256" key="13">
    <source>
        <dbReference type="ARBA" id="ARBA00048523"/>
    </source>
</evidence>
<dbReference type="GO" id="GO:0006564">
    <property type="term" value="P:L-serine biosynthetic process"/>
    <property type="evidence" value="ECO:0007669"/>
    <property type="project" value="UniProtKB-KW"/>
</dbReference>
<accession>A0A2U2DEQ0</accession>
<name>A0A2U2DEQ0_9PSED</name>
<dbReference type="GO" id="GO:0000287">
    <property type="term" value="F:magnesium ion binding"/>
    <property type="evidence" value="ECO:0007669"/>
    <property type="project" value="TreeGrafter"/>
</dbReference>